<dbReference type="SUPFAM" id="SSF56349">
    <property type="entry name" value="DNA breaking-rejoining enzymes"/>
    <property type="match status" value="1"/>
</dbReference>
<evidence type="ECO:0000313" key="7">
    <source>
        <dbReference type="EMBL" id="EPP35487.1"/>
    </source>
</evidence>
<evidence type="ECO:0000256" key="1">
    <source>
        <dbReference type="ARBA" id="ARBA00022908"/>
    </source>
</evidence>
<evidence type="ECO:0000256" key="2">
    <source>
        <dbReference type="ARBA" id="ARBA00023125"/>
    </source>
</evidence>
<dbReference type="InterPro" id="IPR044068">
    <property type="entry name" value="CB"/>
</dbReference>
<dbReference type="RefSeq" id="WP_020369952.1">
    <property type="nucleotide sequence ID" value="NZ_KE360166.1"/>
</dbReference>
<dbReference type="AlphaFoldDB" id="S7J5U2"/>
<evidence type="ECO:0000259" key="6">
    <source>
        <dbReference type="PROSITE" id="PS51900"/>
    </source>
</evidence>
<keyword evidence="1" id="KW-0229">DNA integration</keyword>
<protein>
    <submittedName>
        <fullName evidence="7">Phage integrase family protein</fullName>
    </submittedName>
</protein>
<gene>
    <name evidence="7" type="ORF">CP10139811_1549</name>
</gene>
<dbReference type="CDD" id="cd00397">
    <property type="entry name" value="DNA_BRE_C"/>
    <property type="match status" value="1"/>
</dbReference>
<dbReference type="PROSITE" id="PS51900">
    <property type="entry name" value="CB"/>
    <property type="match status" value="1"/>
</dbReference>
<evidence type="ECO:0000256" key="4">
    <source>
        <dbReference type="PROSITE-ProRule" id="PRU01248"/>
    </source>
</evidence>
<dbReference type="GO" id="GO:0015074">
    <property type="term" value="P:DNA integration"/>
    <property type="evidence" value="ECO:0007669"/>
    <property type="project" value="UniProtKB-KW"/>
</dbReference>
<dbReference type="Pfam" id="PF00589">
    <property type="entry name" value="Phage_integrase"/>
    <property type="match status" value="1"/>
</dbReference>
<keyword evidence="3" id="KW-0233">DNA recombination</keyword>
<dbReference type="PATRIC" id="fig|1238237.3.peg.153"/>
<name>S7J5U2_9CHLA</name>
<feature type="domain" description="Core-binding (CB)" evidence="6">
    <location>
        <begin position="14"/>
        <end position="101"/>
    </location>
</feature>
<dbReference type="HOGENOM" id="CLU_078727_0_0_0"/>
<dbReference type="GO" id="GO:0003677">
    <property type="term" value="F:DNA binding"/>
    <property type="evidence" value="ECO:0007669"/>
    <property type="project" value="UniProtKB-UniRule"/>
</dbReference>
<dbReference type="PROSITE" id="PS51898">
    <property type="entry name" value="TYR_RECOMBINASE"/>
    <property type="match status" value="1"/>
</dbReference>
<feature type="domain" description="Tyr recombinase" evidence="5">
    <location>
        <begin position="129"/>
        <end position="304"/>
    </location>
</feature>
<dbReference type="EMBL" id="ATNB01000051">
    <property type="protein sequence ID" value="EPP35487.1"/>
    <property type="molecule type" value="Genomic_DNA"/>
</dbReference>
<dbReference type="GO" id="GO:0006310">
    <property type="term" value="P:DNA recombination"/>
    <property type="evidence" value="ECO:0007669"/>
    <property type="project" value="UniProtKB-KW"/>
</dbReference>
<dbReference type="Proteomes" id="UP000016200">
    <property type="component" value="Unassembled WGS sequence"/>
</dbReference>
<sequence length="307" mass="35382">MNSLSQFSKNRLSLTVSEAANLWLTTLSPITRKNYASGIRFLYSHALLRPFMKLEDIMHLDHCDVLHKIKNLTHSQSGKLLSEASKQARAACYISFTKFLYRLTRGSIKQACPSRRFGEATFYKIRDKVKTEFILKKDWLVFLDTLKQISYRDYLIGKLIIQGVRKLKEVISLRSEDISFSMNQILFKIHKRQRRIQEVKVTYANSLMSELKDYLGDREGFVFISASGQQVSQTQVCYNFKAAEHEINSPIKVTPHVLRASALAYLKTMGFPDEDIMRVSCFSSTQMLSAYDTRPHENLSAQLPIML</sequence>
<evidence type="ECO:0000256" key="3">
    <source>
        <dbReference type="ARBA" id="ARBA00023172"/>
    </source>
</evidence>
<accession>S7J5U2</accession>
<dbReference type="Gene3D" id="1.10.443.10">
    <property type="entry name" value="Intergrase catalytic core"/>
    <property type="match status" value="1"/>
</dbReference>
<comment type="caution">
    <text evidence="7">The sequence shown here is derived from an EMBL/GenBank/DDBJ whole genome shotgun (WGS) entry which is preliminary data.</text>
</comment>
<reference evidence="7 8" key="1">
    <citation type="submission" date="2013-04" db="EMBL/GenBank/DDBJ databases">
        <title>Genome sequence of Chlamydia psittaci 10-1398/11.</title>
        <authorList>
            <person name="Huot-Creasy H."/>
            <person name="McCracken C.L."/>
            <person name="Humphries M."/>
            <person name="Sachse K."/>
            <person name="Laroucau K."/>
            <person name="Bavoil P."/>
            <person name="Myers G.S."/>
        </authorList>
    </citation>
    <scope>NUCLEOTIDE SEQUENCE [LARGE SCALE GENOMIC DNA]</scope>
    <source>
        <strain evidence="7 8">10_1398_11</strain>
    </source>
</reference>
<organism evidence="7 8">
    <name type="scientific">Chlamydia ibidis</name>
    <dbReference type="NCBI Taxonomy" id="1405396"/>
    <lineage>
        <taxon>Bacteria</taxon>
        <taxon>Pseudomonadati</taxon>
        <taxon>Chlamydiota</taxon>
        <taxon>Chlamydiia</taxon>
        <taxon>Chlamydiales</taxon>
        <taxon>Chlamydiaceae</taxon>
        <taxon>Chlamydia/Chlamydophila group</taxon>
        <taxon>Chlamydia</taxon>
    </lineage>
</organism>
<dbReference type="eggNOG" id="COG0582">
    <property type="taxonomic scope" value="Bacteria"/>
</dbReference>
<dbReference type="InterPro" id="IPR002104">
    <property type="entry name" value="Integrase_catalytic"/>
</dbReference>
<keyword evidence="2 4" id="KW-0238">DNA-binding</keyword>
<proteinExistence type="predicted"/>
<evidence type="ECO:0000259" key="5">
    <source>
        <dbReference type="PROSITE" id="PS51898"/>
    </source>
</evidence>
<dbReference type="InterPro" id="IPR011010">
    <property type="entry name" value="DNA_brk_join_enz"/>
</dbReference>
<evidence type="ECO:0000313" key="8">
    <source>
        <dbReference type="Proteomes" id="UP000016200"/>
    </source>
</evidence>
<dbReference type="InterPro" id="IPR013762">
    <property type="entry name" value="Integrase-like_cat_sf"/>
</dbReference>